<organism evidence="5 6">
    <name type="scientific">Chryseobacterium formosus</name>
    <dbReference type="NCBI Taxonomy" id="1537363"/>
    <lineage>
        <taxon>Bacteria</taxon>
        <taxon>Pseudomonadati</taxon>
        <taxon>Bacteroidota</taxon>
        <taxon>Flavobacteriia</taxon>
        <taxon>Flavobacteriales</taxon>
        <taxon>Weeksellaceae</taxon>
        <taxon>Chryseobacterium group</taxon>
        <taxon>Chryseobacterium</taxon>
    </lineage>
</organism>
<evidence type="ECO:0000256" key="2">
    <source>
        <dbReference type="ARBA" id="ARBA00022803"/>
    </source>
</evidence>
<proteinExistence type="predicted"/>
<dbReference type="InterPro" id="IPR011990">
    <property type="entry name" value="TPR-like_helical_dom_sf"/>
</dbReference>
<comment type="caution">
    <text evidence="5">The sequence shown here is derived from an EMBL/GenBank/DDBJ whole genome shotgun (WGS) entry which is preliminary data.</text>
</comment>
<feature type="signal peptide" evidence="4">
    <location>
        <begin position="1"/>
        <end position="18"/>
    </location>
</feature>
<gene>
    <name evidence="5" type="ORF">OF897_07500</name>
</gene>
<keyword evidence="4" id="KW-0732">Signal</keyword>
<evidence type="ECO:0000313" key="6">
    <source>
        <dbReference type="Proteomes" id="UP001073122"/>
    </source>
</evidence>
<keyword evidence="2 3" id="KW-0802">TPR repeat</keyword>
<accession>A0ABT3XRH7</accession>
<dbReference type="SUPFAM" id="SSF48452">
    <property type="entry name" value="TPR-like"/>
    <property type="match status" value="1"/>
</dbReference>
<dbReference type="InterPro" id="IPR019734">
    <property type="entry name" value="TPR_rpt"/>
</dbReference>
<name>A0ABT3XRH7_9FLAO</name>
<dbReference type="Gene3D" id="1.25.40.10">
    <property type="entry name" value="Tetratricopeptide repeat domain"/>
    <property type="match status" value="1"/>
</dbReference>
<protein>
    <submittedName>
        <fullName evidence="5">Tetratricopeptide repeat protein</fullName>
    </submittedName>
</protein>
<feature type="repeat" description="TPR" evidence="3">
    <location>
        <begin position="24"/>
        <end position="57"/>
    </location>
</feature>
<evidence type="ECO:0000256" key="1">
    <source>
        <dbReference type="ARBA" id="ARBA00022737"/>
    </source>
</evidence>
<dbReference type="Pfam" id="PF07719">
    <property type="entry name" value="TPR_2"/>
    <property type="match status" value="1"/>
</dbReference>
<evidence type="ECO:0000256" key="3">
    <source>
        <dbReference type="PROSITE-ProRule" id="PRU00339"/>
    </source>
</evidence>
<keyword evidence="6" id="KW-1185">Reference proteome</keyword>
<evidence type="ECO:0000256" key="4">
    <source>
        <dbReference type="SAM" id="SignalP"/>
    </source>
</evidence>
<dbReference type="RefSeq" id="WP_267265075.1">
    <property type="nucleotide sequence ID" value="NZ_JAOVZW010000008.1"/>
</dbReference>
<dbReference type="EMBL" id="JAOVZW010000008">
    <property type="protein sequence ID" value="MCX8523767.1"/>
    <property type="molecule type" value="Genomic_DNA"/>
</dbReference>
<dbReference type="InterPro" id="IPR013105">
    <property type="entry name" value="TPR_2"/>
</dbReference>
<sequence>MKKIALLFVLLVFPLASAQNVFKSQKQIYLAEYYAHQKNDQKALDHYLEAIKINPKVPISDAYLEASSIAFKLKDNKTAKELLTQSITKQLAPLDFLKDFESLQTYKNFKEMKEVLAQYDDLENQYYRELKNPAAYMEIHELIATDQLIRKEDKVFGKLSKETDSMNIIKLMELTKKYGWESRAWMLLWHHRGYTDDQKFVWDFFKPYLENEIKKDNVSKDFFVDFDEFDSSMNDFTNKTNKGSLYTLQTLGNINHNTTYYDIKNLDKRRKSVGLPPLYFEHFLYGSQLPKDYQYNPENLLKDLENL</sequence>
<dbReference type="Proteomes" id="UP001073122">
    <property type="component" value="Unassembled WGS sequence"/>
</dbReference>
<evidence type="ECO:0000313" key="5">
    <source>
        <dbReference type="EMBL" id="MCX8523767.1"/>
    </source>
</evidence>
<keyword evidence="1" id="KW-0677">Repeat</keyword>
<feature type="chain" id="PRO_5045209578" evidence="4">
    <location>
        <begin position="19"/>
        <end position="307"/>
    </location>
</feature>
<dbReference type="PROSITE" id="PS50005">
    <property type="entry name" value="TPR"/>
    <property type="match status" value="1"/>
</dbReference>
<reference evidence="5" key="1">
    <citation type="submission" date="2022-10" db="EMBL/GenBank/DDBJ databases">
        <title>Chryseobacterium sp. nov., a novel bacterial species.</title>
        <authorList>
            <person name="Cao Y."/>
        </authorList>
    </citation>
    <scope>NUCLEOTIDE SEQUENCE</scope>
    <source>
        <strain evidence="5">CCTCC AB2015118</strain>
    </source>
</reference>